<dbReference type="STRING" id="526222.Desal_0353"/>
<evidence type="ECO:0000313" key="10">
    <source>
        <dbReference type="Proteomes" id="UP000002601"/>
    </source>
</evidence>
<dbReference type="HOGENOM" id="CLU_085305_3_0_7"/>
<dbReference type="AlphaFoldDB" id="C6BWH6"/>
<keyword evidence="3" id="KW-1003">Cell membrane</keyword>
<evidence type="ECO:0000256" key="8">
    <source>
        <dbReference type="SAM" id="Phobius"/>
    </source>
</evidence>
<dbReference type="GO" id="GO:0005886">
    <property type="term" value="C:plasma membrane"/>
    <property type="evidence" value="ECO:0007669"/>
    <property type="project" value="UniProtKB-SubCell"/>
</dbReference>
<dbReference type="Proteomes" id="UP000002601">
    <property type="component" value="Chromosome"/>
</dbReference>
<evidence type="ECO:0000313" key="9">
    <source>
        <dbReference type="EMBL" id="ACS78420.1"/>
    </source>
</evidence>
<protein>
    <submittedName>
        <fullName evidence="9">Biopolymer transport protein ExbD/TolR</fullName>
    </submittedName>
</protein>
<evidence type="ECO:0000256" key="5">
    <source>
        <dbReference type="ARBA" id="ARBA00022989"/>
    </source>
</evidence>
<dbReference type="InterPro" id="IPR003400">
    <property type="entry name" value="ExbD"/>
</dbReference>
<dbReference type="EMBL" id="CP001649">
    <property type="protein sequence ID" value="ACS78420.1"/>
    <property type="molecule type" value="Genomic_DNA"/>
</dbReference>
<name>C6BWH6_MARSD</name>
<proteinExistence type="inferred from homology"/>
<dbReference type="PANTHER" id="PTHR30558:SF3">
    <property type="entry name" value="BIOPOLYMER TRANSPORT PROTEIN EXBD-RELATED"/>
    <property type="match status" value="1"/>
</dbReference>
<sequence length="144" mass="15988">MISFTKSTLKPASPDLTPLLDVVFILLIFFVVSTVYTAKGMNMDLPPAETAKPVSGKSLEIELKENGRILCNMQPVTLHELAHELRTVARKPSAMQPENILLKSVPQARVENFIRIVDIVRSEGFSNLVIVTANKKEDSGRKSR</sequence>
<organism evidence="9 10">
    <name type="scientific">Maridesulfovibrio salexigens (strain ATCC 14822 / DSM 2638 / NCIMB 8403 / VKM B-1763)</name>
    <name type="common">Desulfovibrio salexigens</name>
    <dbReference type="NCBI Taxonomy" id="526222"/>
    <lineage>
        <taxon>Bacteria</taxon>
        <taxon>Pseudomonadati</taxon>
        <taxon>Thermodesulfobacteriota</taxon>
        <taxon>Desulfovibrionia</taxon>
        <taxon>Desulfovibrionales</taxon>
        <taxon>Desulfovibrionaceae</taxon>
        <taxon>Maridesulfovibrio</taxon>
    </lineage>
</organism>
<evidence type="ECO:0000256" key="1">
    <source>
        <dbReference type="ARBA" id="ARBA00004162"/>
    </source>
</evidence>
<dbReference type="GO" id="GO:0015031">
    <property type="term" value="P:protein transport"/>
    <property type="evidence" value="ECO:0007669"/>
    <property type="project" value="UniProtKB-KW"/>
</dbReference>
<comment type="similarity">
    <text evidence="2 7">Belongs to the ExbD/TolR family.</text>
</comment>
<comment type="subcellular location">
    <subcellularLocation>
        <location evidence="1">Cell membrane</location>
        <topology evidence="1">Single-pass membrane protein</topology>
    </subcellularLocation>
    <subcellularLocation>
        <location evidence="7">Cell membrane</location>
        <topology evidence="7">Single-pass type II membrane protein</topology>
    </subcellularLocation>
</comment>
<reference evidence="9 10" key="1">
    <citation type="submission" date="2009-06" db="EMBL/GenBank/DDBJ databases">
        <title>Complete sequence of Desulfovibrio salexigens DSM 2638.</title>
        <authorList>
            <consortium name="US DOE Joint Genome Institute"/>
            <person name="Lucas S."/>
            <person name="Copeland A."/>
            <person name="Lapidus A."/>
            <person name="Glavina del Rio T."/>
            <person name="Tice H."/>
            <person name="Bruce D."/>
            <person name="Goodwin L."/>
            <person name="Pitluck S."/>
            <person name="Munk A.C."/>
            <person name="Brettin T."/>
            <person name="Detter J.C."/>
            <person name="Han C."/>
            <person name="Tapia R."/>
            <person name="Larimer F."/>
            <person name="Land M."/>
            <person name="Hauser L."/>
            <person name="Kyrpides N."/>
            <person name="Anderson I."/>
            <person name="Wall J.D."/>
            <person name="Arkin A.P."/>
            <person name="Dehal P."/>
            <person name="Chivian D."/>
            <person name="Giles B."/>
            <person name="Hazen T.C."/>
        </authorList>
    </citation>
    <scope>NUCLEOTIDE SEQUENCE [LARGE SCALE GENOMIC DNA]</scope>
    <source>
        <strain evidence="10">ATCC 14822 / DSM 2638 / NCIMB 8403 / VKM B-1763</strain>
    </source>
</reference>
<dbReference type="PANTHER" id="PTHR30558">
    <property type="entry name" value="EXBD MEMBRANE COMPONENT OF PMF-DRIVEN MACROMOLECULE IMPORT SYSTEM"/>
    <property type="match status" value="1"/>
</dbReference>
<evidence type="ECO:0000256" key="2">
    <source>
        <dbReference type="ARBA" id="ARBA00005811"/>
    </source>
</evidence>
<evidence type="ECO:0000256" key="7">
    <source>
        <dbReference type="RuleBase" id="RU003879"/>
    </source>
</evidence>
<evidence type="ECO:0000256" key="4">
    <source>
        <dbReference type="ARBA" id="ARBA00022692"/>
    </source>
</evidence>
<keyword evidence="7" id="KW-0653">Protein transport</keyword>
<gene>
    <name evidence="9" type="ordered locus">Desal_0353</name>
</gene>
<dbReference type="Pfam" id="PF02472">
    <property type="entry name" value="ExbD"/>
    <property type="match status" value="1"/>
</dbReference>
<keyword evidence="10" id="KW-1185">Reference proteome</keyword>
<dbReference type="OrthoDB" id="5459539at2"/>
<keyword evidence="5 8" id="KW-1133">Transmembrane helix</keyword>
<dbReference type="eggNOG" id="COG0848">
    <property type="taxonomic scope" value="Bacteria"/>
</dbReference>
<dbReference type="KEGG" id="dsa:Desal_0353"/>
<dbReference type="RefSeq" id="WP_012765946.1">
    <property type="nucleotide sequence ID" value="NC_012881.1"/>
</dbReference>
<keyword evidence="6 8" id="KW-0472">Membrane</keyword>
<evidence type="ECO:0000256" key="3">
    <source>
        <dbReference type="ARBA" id="ARBA00022475"/>
    </source>
</evidence>
<keyword evidence="4 7" id="KW-0812">Transmembrane</keyword>
<dbReference type="GO" id="GO:0022857">
    <property type="term" value="F:transmembrane transporter activity"/>
    <property type="evidence" value="ECO:0007669"/>
    <property type="project" value="InterPro"/>
</dbReference>
<evidence type="ECO:0000256" key="6">
    <source>
        <dbReference type="ARBA" id="ARBA00023136"/>
    </source>
</evidence>
<feature type="transmembrane region" description="Helical" evidence="8">
    <location>
        <begin position="20"/>
        <end position="38"/>
    </location>
</feature>
<accession>C6BWH6</accession>
<keyword evidence="7" id="KW-0813">Transport</keyword>